<protein>
    <recommendedName>
        <fullName evidence="1">Protein NO VEIN C-terminal domain-containing protein</fullName>
    </recommendedName>
</protein>
<gene>
    <name evidence="2" type="ORF">GCM10009430_27660</name>
</gene>
<sequence length="437" mass="50626">MHIDILIDASGSMGYMKGAGKEHENKYLIDAKYTRTDLVKSILINHLIPKISYCTSLQIDRFRNLKKRDINGNPIIKNKKYLEYPKNINHYKGNYNRDLIVQKINTIPNPEPGGTPLRWSLLNKIHNLSSNKSNIIVITDGDGYLDSKTDTDWHNAVYKRIIDSKRDIKIHIIGIAQGDVAKTKSKELCIRTKGVYINLDSINYDASKLDGLLFTIKSNITSQVIKEQIELLPTNSIVVEEDGESKSVDLAKKEEKFFNSNLEERVEKNTQSLLLISNQLDNIIKLLKSNESVGEQEITDLAENEEYNNRIGRKAEKYLYTELLKKNWEKVVWVNEETEQFLPYDFKVSNKGKILYYECKGTASDSKEFLLTKREWQFYLENRNNYRLCFVSNVNLEPSYVRFMDLINDMEQSKLLPCSSINKKVKANRIIFQILNT</sequence>
<dbReference type="Gene3D" id="3.40.50.410">
    <property type="entry name" value="von Willebrand factor, type A domain"/>
    <property type="match status" value="1"/>
</dbReference>
<dbReference type="SUPFAM" id="SSF53300">
    <property type="entry name" value="vWA-like"/>
    <property type="match status" value="1"/>
</dbReference>
<dbReference type="InterPro" id="IPR036465">
    <property type="entry name" value="vWFA_dom_sf"/>
</dbReference>
<accession>A0ABN1IY68</accession>
<dbReference type="InterPro" id="IPR052957">
    <property type="entry name" value="Auxin_embryo_med"/>
</dbReference>
<dbReference type="PANTHER" id="PTHR32387:SF0">
    <property type="entry name" value="PROTEIN NO VEIN"/>
    <property type="match status" value="1"/>
</dbReference>
<organism evidence="2 3">
    <name type="scientific">Aquimarina litoralis</name>
    <dbReference type="NCBI Taxonomy" id="584605"/>
    <lineage>
        <taxon>Bacteria</taxon>
        <taxon>Pseudomonadati</taxon>
        <taxon>Bacteroidota</taxon>
        <taxon>Flavobacteriia</taxon>
        <taxon>Flavobacteriales</taxon>
        <taxon>Flavobacteriaceae</taxon>
        <taxon>Aquimarina</taxon>
    </lineage>
</organism>
<evidence type="ECO:0000313" key="2">
    <source>
        <dbReference type="EMBL" id="GAA0723818.1"/>
    </source>
</evidence>
<dbReference type="PANTHER" id="PTHR32387">
    <property type="entry name" value="WU:FJ29H11"/>
    <property type="match status" value="1"/>
</dbReference>
<name>A0ABN1IY68_9FLAO</name>
<keyword evidence="3" id="KW-1185">Reference proteome</keyword>
<comment type="caution">
    <text evidence="2">The sequence shown here is derived from an EMBL/GenBank/DDBJ whole genome shotgun (WGS) entry which is preliminary data.</text>
</comment>
<reference evidence="2 3" key="1">
    <citation type="journal article" date="2019" name="Int. J. Syst. Evol. Microbiol.">
        <title>The Global Catalogue of Microorganisms (GCM) 10K type strain sequencing project: providing services to taxonomists for standard genome sequencing and annotation.</title>
        <authorList>
            <consortium name="The Broad Institute Genomics Platform"/>
            <consortium name="The Broad Institute Genome Sequencing Center for Infectious Disease"/>
            <person name="Wu L."/>
            <person name="Ma J."/>
        </authorList>
    </citation>
    <scope>NUCLEOTIDE SEQUENCE [LARGE SCALE GENOMIC DNA]</scope>
    <source>
        <strain evidence="2 3">JCM 15974</strain>
    </source>
</reference>
<proteinExistence type="predicted"/>
<dbReference type="InterPro" id="IPR024975">
    <property type="entry name" value="NOV_C"/>
</dbReference>
<feature type="domain" description="Protein NO VEIN C-terminal" evidence="1">
    <location>
        <begin position="316"/>
        <end position="399"/>
    </location>
</feature>
<dbReference type="RefSeq" id="WP_343912882.1">
    <property type="nucleotide sequence ID" value="NZ_BAAAGE010000002.1"/>
</dbReference>
<evidence type="ECO:0000259" key="1">
    <source>
        <dbReference type="Pfam" id="PF13020"/>
    </source>
</evidence>
<evidence type="ECO:0000313" key="3">
    <source>
        <dbReference type="Proteomes" id="UP001501758"/>
    </source>
</evidence>
<dbReference type="Proteomes" id="UP001501758">
    <property type="component" value="Unassembled WGS sequence"/>
</dbReference>
<dbReference type="EMBL" id="BAAAGE010000002">
    <property type="protein sequence ID" value="GAA0723818.1"/>
    <property type="molecule type" value="Genomic_DNA"/>
</dbReference>
<dbReference type="Pfam" id="PF13020">
    <property type="entry name" value="NOV_C"/>
    <property type="match status" value="1"/>
</dbReference>